<dbReference type="EMBL" id="NMWX01000196">
    <property type="protein sequence ID" value="OZF82252.1"/>
    <property type="molecule type" value="Genomic_DNA"/>
</dbReference>
<evidence type="ECO:0000313" key="1">
    <source>
        <dbReference type="EMBL" id="OZF82252.1"/>
    </source>
</evidence>
<protein>
    <submittedName>
        <fullName evidence="1">Uncharacterized protein</fullName>
    </submittedName>
</protein>
<name>A0A260Z9H6_CAERE</name>
<dbReference type="HOGENOM" id="CLU_1714991_0_0_1"/>
<gene>
    <name evidence="1" type="ORF">FL82_10323</name>
</gene>
<sequence>MKMFMILVSFFMILGRILCSSEEENKDTNEFNGIPTNNCSEKYNAFWFNRHFNESSPTYMKAGIRCKKLMKDQPLEREKVLKLGNAFHPLLESENTWKAKCYLLNDQVTMNTALSTIKKYCGNKSGDVMAHHLNRARKCFQCDLAPQTTIFYQ</sequence>
<reference evidence="1" key="1">
    <citation type="submission" date="2017-08" db="EMBL/GenBank/DDBJ databases">
        <authorList>
            <person name="de Groot N.N."/>
        </authorList>
    </citation>
    <scope>NUCLEOTIDE SEQUENCE [LARGE SCALE GENOMIC DNA]</scope>
    <source>
        <strain evidence="1">PX439</strain>
    </source>
</reference>
<proteinExistence type="predicted"/>
<comment type="caution">
    <text evidence="1">The sequence shown here is derived from an EMBL/GenBank/DDBJ whole genome shotgun (WGS) entry which is preliminary data.</text>
</comment>
<feature type="non-terminal residue" evidence="1">
    <location>
        <position position="1"/>
    </location>
</feature>
<dbReference type="Proteomes" id="UP000216624">
    <property type="component" value="Unassembled WGS sequence"/>
</dbReference>
<evidence type="ECO:0000313" key="2">
    <source>
        <dbReference type="Proteomes" id="UP000216624"/>
    </source>
</evidence>
<accession>A0A260Z9H6</accession>
<organism evidence="1 2">
    <name type="scientific">Caenorhabditis remanei</name>
    <name type="common">Caenorhabditis vulgaris</name>
    <dbReference type="NCBI Taxonomy" id="31234"/>
    <lineage>
        <taxon>Eukaryota</taxon>
        <taxon>Metazoa</taxon>
        <taxon>Ecdysozoa</taxon>
        <taxon>Nematoda</taxon>
        <taxon>Chromadorea</taxon>
        <taxon>Rhabditida</taxon>
        <taxon>Rhabditina</taxon>
        <taxon>Rhabditomorpha</taxon>
        <taxon>Rhabditoidea</taxon>
        <taxon>Rhabditidae</taxon>
        <taxon>Peloderinae</taxon>
        <taxon>Caenorhabditis</taxon>
    </lineage>
</organism>
<keyword evidence="2" id="KW-1185">Reference proteome</keyword>